<evidence type="ECO:0000313" key="2">
    <source>
        <dbReference type="EMBL" id="PTB17790.1"/>
    </source>
</evidence>
<gene>
    <name evidence="2" type="ORF">C9I57_26610</name>
</gene>
<evidence type="ECO:0000313" key="3">
    <source>
        <dbReference type="Proteomes" id="UP000240638"/>
    </source>
</evidence>
<protein>
    <submittedName>
        <fullName evidence="2">Uncharacterized protein</fullName>
    </submittedName>
</protein>
<accession>A0A2T3XMP8</accession>
<sequence length="100" mass="11232">MRQSLFYHSGLCGIERVKRSFKLHARPLDKALDLWRTFVPLARAFAWALSGIGGNTLLLLTVIRRCENPQQKALRATGAIDKHFDDDTAHARFNEAVGSP</sequence>
<proteinExistence type="predicted"/>
<keyword evidence="1" id="KW-0472">Membrane</keyword>
<dbReference type="Proteomes" id="UP000240638">
    <property type="component" value="Unassembled WGS sequence"/>
</dbReference>
<organism evidence="2 3">
    <name type="scientific">Trinickia symbiotica</name>
    <dbReference type="NCBI Taxonomy" id="863227"/>
    <lineage>
        <taxon>Bacteria</taxon>
        <taxon>Pseudomonadati</taxon>
        <taxon>Pseudomonadota</taxon>
        <taxon>Betaproteobacteria</taxon>
        <taxon>Burkholderiales</taxon>
        <taxon>Burkholderiaceae</taxon>
        <taxon>Trinickia</taxon>
    </lineage>
</organism>
<dbReference type="AlphaFoldDB" id="A0A2T3XMP8"/>
<name>A0A2T3XMP8_9BURK</name>
<keyword evidence="1" id="KW-1133">Transmembrane helix</keyword>
<comment type="caution">
    <text evidence="2">The sequence shown here is derived from an EMBL/GenBank/DDBJ whole genome shotgun (WGS) entry which is preliminary data.</text>
</comment>
<evidence type="ECO:0000256" key="1">
    <source>
        <dbReference type="SAM" id="Phobius"/>
    </source>
</evidence>
<reference evidence="2 3" key="1">
    <citation type="submission" date="2018-03" db="EMBL/GenBank/DDBJ databases">
        <title>Whole genome analyses suggest that Burkholderia sensu lato contains two further novel genera in the rhizoxinica-symbiotica group Mycetohabitans gen. nov., and Trinickia gen. nov.: implications for the evolution of diazotrophy and nodulation in the Burkholderiaceae.</title>
        <authorList>
            <person name="Estrada De Los Santos P."/>
            <person name="Palmer M."/>
            <person name="Chavez-Ramirez B."/>
            <person name="Steenkamp E.T."/>
            <person name="Hirsch A.M."/>
            <person name="Manyaka P."/>
            <person name="Maluk M."/>
            <person name="Lafos M."/>
            <person name="Crook M."/>
            <person name="Gross E."/>
            <person name="Simon M.F."/>
            <person name="Bueno Dos Reis Junior F."/>
            <person name="Poole P.S."/>
            <person name="Venter S.N."/>
            <person name="James E.K."/>
        </authorList>
    </citation>
    <scope>NUCLEOTIDE SEQUENCE [LARGE SCALE GENOMIC DNA]</scope>
    <source>
        <strain evidence="2 3">JPY-366</strain>
    </source>
</reference>
<feature type="transmembrane region" description="Helical" evidence="1">
    <location>
        <begin position="44"/>
        <end position="63"/>
    </location>
</feature>
<keyword evidence="1" id="KW-0812">Transmembrane</keyword>
<dbReference type="EMBL" id="PYUC01000016">
    <property type="protein sequence ID" value="PTB17790.1"/>
    <property type="molecule type" value="Genomic_DNA"/>
</dbReference>